<dbReference type="InterPro" id="IPR036291">
    <property type="entry name" value="NAD(P)-bd_dom_sf"/>
</dbReference>
<evidence type="ECO:0000256" key="1">
    <source>
        <dbReference type="ARBA" id="ARBA00009080"/>
    </source>
</evidence>
<dbReference type="InterPro" id="IPR051265">
    <property type="entry name" value="HIBADH-related_NP60_sf"/>
</dbReference>
<keyword evidence="2" id="KW-0560">Oxidoreductase</keyword>
<dbReference type="InterPro" id="IPR048666">
    <property type="entry name" value="RedAm-like_C"/>
</dbReference>
<comment type="similarity">
    <text evidence="1">Belongs to the HIBADH-related family.</text>
</comment>
<dbReference type="Gene3D" id="3.40.50.720">
    <property type="entry name" value="NAD(P)-binding Rossmann-like Domain"/>
    <property type="match status" value="1"/>
</dbReference>
<name>A0ABP9QVN9_9PSEU</name>
<dbReference type="InterPro" id="IPR008927">
    <property type="entry name" value="6-PGluconate_DH-like_C_sf"/>
</dbReference>
<dbReference type="SUPFAM" id="SSF51735">
    <property type="entry name" value="NAD(P)-binding Rossmann-fold domains"/>
    <property type="match status" value="1"/>
</dbReference>
<dbReference type="Pfam" id="PF21761">
    <property type="entry name" value="RedAm-like_C"/>
    <property type="match status" value="1"/>
</dbReference>
<dbReference type="Proteomes" id="UP001428817">
    <property type="component" value="Unassembled WGS sequence"/>
</dbReference>
<feature type="domain" description="NADPH-dependent reductive aminase-like C-terminal" evidence="4">
    <location>
        <begin position="160"/>
        <end position="286"/>
    </location>
</feature>
<dbReference type="PIRSF" id="PIRSF000103">
    <property type="entry name" value="HIBADH"/>
    <property type="match status" value="1"/>
</dbReference>
<evidence type="ECO:0000256" key="2">
    <source>
        <dbReference type="ARBA" id="ARBA00023002"/>
    </source>
</evidence>
<dbReference type="EMBL" id="BAABJP010000039">
    <property type="protein sequence ID" value="GAA5168099.1"/>
    <property type="molecule type" value="Genomic_DNA"/>
</dbReference>
<evidence type="ECO:0000259" key="3">
    <source>
        <dbReference type="Pfam" id="PF03446"/>
    </source>
</evidence>
<dbReference type="PANTHER" id="PTHR43580">
    <property type="entry name" value="OXIDOREDUCTASE GLYR1-RELATED"/>
    <property type="match status" value="1"/>
</dbReference>
<proteinExistence type="inferred from homology"/>
<evidence type="ECO:0000313" key="6">
    <source>
        <dbReference type="Proteomes" id="UP001428817"/>
    </source>
</evidence>
<evidence type="ECO:0000259" key="4">
    <source>
        <dbReference type="Pfam" id="PF21761"/>
    </source>
</evidence>
<dbReference type="InterPro" id="IPR006115">
    <property type="entry name" value="6PGDH_NADP-bd"/>
</dbReference>
<organism evidence="5 6">
    <name type="scientific">Pseudonocardia eucalypti</name>
    <dbReference type="NCBI Taxonomy" id="648755"/>
    <lineage>
        <taxon>Bacteria</taxon>
        <taxon>Bacillati</taxon>
        <taxon>Actinomycetota</taxon>
        <taxon>Actinomycetes</taxon>
        <taxon>Pseudonocardiales</taxon>
        <taxon>Pseudonocardiaceae</taxon>
        <taxon>Pseudonocardia</taxon>
    </lineage>
</organism>
<dbReference type="SUPFAM" id="SSF48179">
    <property type="entry name" value="6-phosphogluconate dehydrogenase C-terminal domain-like"/>
    <property type="match status" value="1"/>
</dbReference>
<dbReference type="PANTHER" id="PTHR43580:SF2">
    <property type="entry name" value="CYTOKINE-LIKE NUCLEAR FACTOR N-PAC"/>
    <property type="match status" value="1"/>
</dbReference>
<dbReference type="Gene3D" id="1.10.1040.10">
    <property type="entry name" value="N-(1-d-carboxylethyl)-l-norvaline Dehydrogenase, domain 2"/>
    <property type="match status" value="1"/>
</dbReference>
<comment type="caution">
    <text evidence="5">The sequence shown here is derived from an EMBL/GenBank/DDBJ whole genome shotgun (WGS) entry which is preliminary data.</text>
</comment>
<accession>A0ABP9QVN9</accession>
<dbReference type="InterPro" id="IPR015815">
    <property type="entry name" value="HIBADH-related"/>
</dbReference>
<gene>
    <name evidence="5" type="ORF">GCM10023321_61710</name>
</gene>
<sequence>MNEPVTLIGLGPMGQAMVRALLRGGHQVTVWNRTASRADGVVADGATRAATPAEAVAASELIILSLTDYAAMYQILDTDGVRLTGKTLVNLSSDTPEVTREAAAWVAERGGRFVSGGVMVPENMVGVDGAYVFYSGPEEDFRRHEAALRRIGRTDYVGADVGRAQLFYLAQLDIFLTTLSAYLHATALLASAGVTAREFLPWAKDNFDTVSSYLDVSSAEIDAGDYPGDQATNQMMGATALHILQASRAAGIDSALPEAVKSHYDRAAAAGRGKEGWTALIDFMKKPA</sequence>
<dbReference type="RefSeq" id="WP_185065352.1">
    <property type="nucleotide sequence ID" value="NZ_BAABJP010000039.1"/>
</dbReference>
<protein>
    <submittedName>
        <fullName evidence="5">NAD(P)-binding domain-containing protein</fullName>
    </submittedName>
</protein>
<feature type="domain" description="6-phosphogluconate dehydrogenase NADP-binding" evidence="3">
    <location>
        <begin position="5"/>
        <end position="154"/>
    </location>
</feature>
<evidence type="ECO:0000313" key="5">
    <source>
        <dbReference type="EMBL" id="GAA5168099.1"/>
    </source>
</evidence>
<reference evidence="6" key="1">
    <citation type="journal article" date="2019" name="Int. J. Syst. Evol. Microbiol.">
        <title>The Global Catalogue of Microorganisms (GCM) 10K type strain sequencing project: providing services to taxonomists for standard genome sequencing and annotation.</title>
        <authorList>
            <consortium name="The Broad Institute Genomics Platform"/>
            <consortium name="The Broad Institute Genome Sequencing Center for Infectious Disease"/>
            <person name="Wu L."/>
            <person name="Ma J."/>
        </authorList>
    </citation>
    <scope>NUCLEOTIDE SEQUENCE [LARGE SCALE GENOMIC DNA]</scope>
    <source>
        <strain evidence="6">JCM 18303</strain>
    </source>
</reference>
<dbReference type="Pfam" id="PF03446">
    <property type="entry name" value="NAD_binding_2"/>
    <property type="match status" value="1"/>
</dbReference>
<dbReference type="InterPro" id="IPR013328">
    <property type="entry name" value="6PGD_dom2"/>
</dbReference>
<keyword evidence="6" id="KW-1185">Reference proteome</keyword>